<comment type="caution">
    <text evidence="2">The sequence shown here is derived from an EMBL/GenBank/DDBJ whole genome shotgun (WGS) entry which is preliminary data.</text>
</comment>
<dbReference type="RefSeq" id="WP_233051658.1">
    <property type="nucleotide sequence ID" value="NZ_JAIMJA010000003.1"/>
</dbReference>
<dbReference type="Gene3D" id="1.10.3210.10">
    <property type="entry name" value="Hypothetical protein af1432"/>
    <property type="match status" value="1"/>
</dbReference>
<dbReference type="PROSITE" id="PS51833">
    <property type="entry name" value="HDOD"/>
    <property type="match status" value="1"/>
</dbReference>
<dbReference type="PANTHER" id="PTHR33525">
    <property type="match status" value="1"/>
</dbReference>
<evidence type="ECO:0000313" key="3">
    <source>
        <dbReference type="Proteomes" id="UP001201273"/>
    </source>
</evidence>
<organism evidence="2 3">
    <name type="scientific">Motilimonas cestriensis</name>
    <dbReference type="NCBI Taxonomy" id="2742685"/>
    <lineage>
        <taxon>Bacteria</taxon>
        <taxon>Pseudomonadati</taxon>
        <taxon>Pseudomonadota</taxon>
        <taxon>Gammaproteobacteria</taxon>
        <taxon>Alteromonadales</taxon>
        <taxon>Alteromonadales genera incertae sedis</taxon>
        <taxon>Motilimonas</taxon>
    </lineage>
</organism>
<dbReference type="Pfam" id="PF08668">
    <property type="entry name" value="HDOD"/>
    <property type="match status" value="1"/>
</dbReference>
<dbReference type="Proteomes" id="UP001201273">
    <property type="component" value="Unassembled WGS sequence"/>
</dbReference>
<name>A0ABS8W8J4_9GAMM</name>
<dbReference type="EMBL" id="JAIMJA010000003">
    <property type="protein sequence ID" value="MCE2594081.1"/>
    <property type="molecule type" value="Genomic_DNA"/>
</dbReference>
<proteinExistence type="predicted"/>
<feature type="domain" description="HDOD" evidence="1">
    <location>
        <begin position="13"/>
        <end position="205"/>
    </location>
</feature>
<dbReference type="SUPFAM" id="SSF109604">
    <property type="entry name" value="HD-domain/PDEase-like"/>
    <property type="match status" value="1"/>
</dbReference>
<dbReference type="InterPro" id="IPR013976">
    <property type="entry name" value="HDOD"/>
</dbReference>
<reference evidence="2 3" key="1">
    <citation type="journal article" date="2022" name="Environ. Microbiol. Rep.">
        <title>Eco-phylogenetic analyses reveal divergent evolution of vitamin B12 metabolism in the marine bacterial family 'Psychromonadaceae'.</title>
        <authorList>
            <person name="Jin X."/>
            <person name="Yang Y."/>
            <person name="Cao H."/>
            <person name="Gao B."/>
            <person name="Zhao Z."/>
        </authorList>
    </citation>
    <scope>NUCLEOTIDE SEQUENCE [LARGE SCALE GENOMIC DNA]</scope>
    <source>
        <strain evidence="2 3">MKS20</strain>
    </source>
</reference>
<gene>
    <name evidence="2" type="ORF">K6Y31_04560</name>
</gene>
<evidence type="ECO:0000313" key="2">
    <source>
        <dbReference type="EMBL" id="MCE2594081.1"/>
    </source>
</evidence>
<dbReference type="InterPro" id="IPR052340">
    <property type="entry name" value="RNase_Y/CdgJ"/>
</dbReference>
<dbReference type="PANTHER" id="PTHR33525:SF6">
    <property type="entry name" value="HDOD DOMAIN-CONTAINING PROTEIN"/>
    <property type="match status" value="1"/>
</dbReference>
<sequence>MDIQTLFSKLDKLPTIPKVVQELIQTFNNDDADIVGVANKIALDPVISAKVLRLVNSAHFSRGKDVSSIEDAVIRLGFNTVRTLVMASGISSSFKHFDNFDQKAFWADTFRVASISKSLAKQTSHAPDTAFTCAMLHNLGELIILIADTEEDEQRIAAKIEQGLSREEAEAQVLGFNYAEVGAELAKRWKFSDSFVHAIEDQLTPLSAETFNEDAGFICMASFFNHAWQQDWSEEEISEQYNKALAIRLDLSLSNILNAKEAMLEESKALIDLLD</sequence>
<accession>A0ABS8W8J4</accession>
<evidence type="ECO:0000259" key="1">
    <source>
        <dbReference type="PROSITE" id="PS51833"/>
    </source>
</evidence>
<keyword evidence="3" id="KW-1185">Reference proteome</keyword>
<protein>
    <submittedName>
        <fullName evidence="2">HDOD domain-containing protein</fullName>
    </submittedName>
</protein>